<keyword evidence="3 8" id="KW-0349">Heme</keyword>
<dbReference type="PIRSF" id="PIRSF000005">
    <property type="entry name" value="Cytochrome_c4"/>
    <property type="match status" value="1"/>
</dbReference>
<accession>A0A1I7N4V2</accession>
<dbReference type="EMBL" id="FPCH01000001">
    <property type="protein sequence ID" value="SFV29689.1"/>
    <property type="molecule type" value="Genomic_DNA"/>
</dbReference>
<dbReference type="GO" id="GO:0005506">
    <property type="term" value="F:iron ion binding"/>
    <property type="evidence" value="ECO:0007669"/>
    <property type="project" value="InterPro"/>
</dbReference>
<feature type="domain" description="Cytochrome c" evidence="10">
    <location>
        <begin position="117"/>
        <end position="197"/>
    </location>
</feature>
<dbReference type="SUPFAM" id="SSF46626">
    <property type="entry name" value="Cytochrome c"/>
    <property type="match status" value="2"/>
</dbReference>
<feature type="binding site" description="covalent" evidence="8">
    <location>
        <position position="42"/>
    </location>
    <ligand>
        <name>heme c</name>
        <dbReference type="ChEBI" id="CHEBI:61717"/>
        <label>1</label>
    </ligand>
</feature>
<feature type="binding site" description="covalent" evidence="8">
    <location>
        <position position="131"/>
    </location>
    <ligand>
        <name>heme c</name>
        <dbReference type="ChEBI" id="CHEBI:61717"/>
        <label>2</label>
    </ligand>
</feature>
<evidence type="ECO:0000256" key="5">
    <source>
        <dbReference type="ARBA" id="ARBA00022764"/>
    </source>
</evidence>
<keyword evidence="7 9" id="KW-0408">Iron</keyword>
<name>A0A1I7N4V2_9HYPH</name>
<feature type="binding site" description="axial binding residue" evidence="9">
    <location>
        <position position="82"/>
    </location>
    <ligand>
        <name>heme c</name>
        <dbReference type="ChEBI" id="CHEBI:61717"/>
        <label>1</label>
    </ligand>
    <ligandPart>
        <name>Fe</name>
        <dbReference type="ChEBI" id="CHEBI:18248"/>
    </ligandPart>
</feature>
<dbReference type="InterPro" id="IPR009056">
    <property type="entry name" value="Cyt_c-like_dom"/>
</dbReference>
<evidence type="ECO:0000256" key="1">
    <source>
        <dbReference type="ARBA" id="ARBA00004418"/>
    </source>
</evidence>
<dbReference type="PANTHER" id="PTHR33751">
    <property type="entry name" value="CBB3-TYPE CYTOCHROME C OXIDASE SUBUNIT FIXP"/>
    <property type="match status" value="1"/>
</dbReference>
<evidence type="ECO:0000256" key="4">
    <source>
        <dbReference type="ARBA" id="ARBA00022723"/>
    </source>
</evidence>
<evidence type="ECO:0000256" key="3">
    <source>
        <dbReference type="ARBA" id="ARBA00022617"/>
    </source>
</evidence>
<keyword evidence="6" id="KW-0249">Electron transport</keyword>
<dbReference type="InterPro" id="IPR036909">
    <property type="entry name" value="Cyt_c-like_dom_sf"/>
</dbReference>
<comment type="subcellular location">
    <subcellularLocation>
        <location evidence="1">Periplasm</location>
    </subcellularLocation>
</comment>
<dbReference type="GO" id="GO:0020037">
    <property type="term" value="F:heme binding"/>
    <property type="evidence" value="ECO:0007669"/>
    <property type="project" value="InterPro"/>
</dbReference>
<dbReference type="AlphaFoldDB" id="A0A1I7N4V2"/>
<dbReference type="STRING" id="51670.SAMN04488557_1310"/>
<dbReference type="PROSITE" id="PS51007">
    <property type="entry name" value="CYTC"/>
    <property type="match status" value="2"/>
</dbReference>
<evidence type="ECO:0000259" key="10">
    <source>
        <dbReference type="PROSITE" id="PS51007"/>
    </source>
</evidence>
<feature type="binding site" description="axial binding residue" evidence="9">
    <location>
        <position position="43"/>
    </location>
    <ligand>
        <name>heme c</name>
        <dbReference type="ChEBI" id="CHEBI:61717"/>
        <label>1</label>
    </ligand>
    <ligandPart>
        <name>Fe</name>
        <dbReference type="ChEBI" id="CHEBI:18248"/>
    </ligandPart>
</feature>
<organism evidence="11 12">
    <name type="scientific">Hyphomicrobium facile</name>
    <dbReference type="NCBI Taxonomy" id="51670"/>
    <lineage>
        <taxon>Bacteria</taxon>
        <taxon>Pseudomonadati</taxon>
        <taxon>Pseudomonadota</taxon>
        <taxon>Alphaproteobacteria</taxon>
        <taxon>Hyphomicrobiales</taxon>
        <taxon>Hyphomicrobiaceae</taxon>
        <taxon>Hyphomicrobium</taxon>
    </lineage>
</organism>
<dbReference type="GO" id="GO:0009055">
    <property type="term" value="F:electron transfer activity"/>
    <property type="evidence" value="ECO:0007669"/>
    <property type="project" value="InterPro"/>
</dbReference>
<proteinExistence type="predicted"/>
<dbReference type="Pfam" id="PF00034">
    <property type="entry name" value="Cytochrom_C"/>
    <property type="match status" value="1"/>
</dbReference>
<protein>
    <submittedName>
        <fullName evidence="11">Cytochrome c553</fullName>
    </submittedName>
</protein>
<keyword evidence="5" id="KW-0574">Periplasm</keyword>
<evidence type="ECO:0000313" key="11">
    <source>
        <dbReference type="EMBL" id="SFV29689.1"/>
    </source>
</evidence>
<keyword evidence="2" id="KW-0813">Transport</keyword>
<evidence type="ECO:0000256" key="7">
    <source>
        <dbReference type="ARBA" id="ARBA00023004"/>
    </source>
</evidence>
<dbReference type="InterPro" id="IPR050597">
    <property type="entry name" value="Cytochrome_c_Oxidase_Subunit"/>
</dbReference>
<sequence>MTKLTTGAFLIGILAIGYFTVVQPASAVAQSLDELATGCAGCHGENGVPIDKTIPNIWGQNRSYLLTQLLDFKRGHRVNEQMSPMVEALSKTDMEALATHFSKLSWPDLQQPPVPDDVKAKARAILNPLNCRGCHQEHYQGDMVRPRLAGQQDDYLVKTMTDFHTGDRKTYLGMVALMKSIDEADIKALGAYLAALKLPGHIDQPH</sequence>
<evidence type="ECO:0000256" key="8">
    <source>
        <dbReference type="PIRSR" id="PIRSR000005-1"/>
    </source>
</evidence>
<reference evidence="12" key="1">
    <citation type="submission" date="2016-10" db="EMBL/GenBank/DDBJ databases">
        <authorList>
            <person name="Varghese N."/>
            <person name="Submissions S."/>
        </authorList>
    </citation>
    <scope>NUCLEOTIDE SEQUENCE [LARGE SCALE GENOMIC DNA]</scope>
    <source>
        <strain evidence="12">DSM 1565</strain>
    </source>
</reference>
<feature type="domain" description="Cytochrome c" evidence="10">
    <location>
        <begin position="26"/>
        <end position="105"/>
    </location>
</feature>
<keyword evidence="12" id="KW-1185">Reference proteome</keyword>
<feature type="binding site" description="covalent" evidence="8">
    <location>
        <position position="134"/>
    </location>
    <ligand>
        <name>heme c</name>
        <dbReference type="ChEBI" id="CHEBI:61717"/>
        <label>2</label>
    </ligand>
</feature>
<evidence type="ECO:0000313" key="12">
    <source>
        <dbReference type="Proteomes" id="UP000199423"/>
    </source>
</evidence>
<feature type="binding site" description="covalent" evidence="8">
    <location>
        <position position="39"/>
    </location>
    <ligand>
        <name>heme c</name>
        <dbReference type="ChEBI" id="CHEBI:61717"/>
        <label>1</label>
    </ligand>
</feature>
<evidence type="ECO:0000256" key="2">
    <source>
        <dbReference type="ARBA" id="ARBA00022448"/>
    </source>
</evidence>
<dbReference type="OrthoDB" id="9808603at2"/>
<dbReference type="Gene3D" id="1.10.760.10">
    <property type="entry name" value="Cytochrome c-like domain"/>
    <property type="match status" value="2"/>
</dbReference>
<evidence type="ECO:0000256" key="9">
    <source>
        <dbReference type="PIRSR" id="PIRSR000005-2"/>
    </source>
</evidence>
<dbReference type="InterPro" id="IPR024167">
    <property type="entry name" value="Cytochrome_c4-like"/>
</dbReference>
<gene>
    <name evidence="11" type="ORF">SAMN04488557_1310</name>
</gene>
<dbReference type="RefSeq" id="WP_092865718.1">
    <property type="nucleotide sequence ID" value="NZ_FPCH01000001.1"/>
</dbReference>
<evidence type="ECO:0000256" key="6">
    <source>
        <dbReference type="ARBA" id="ARBA00022982"/>
    </source>
</evidence>
<dbReference type="GO" id="GO:0042597">
    <property type="term" value="C:periplasmic space"/>
    <property type="evidence" value="ECO:0007669"/>
    <property type="project" value="UniProtKB-SubCell"/>
</dbReference>
<feature type="binding site" description="axial binding residue" evidence="9">
    <location>
        <position position="135"/>
    </location>
    <ligand>
        <name>heme c</name>
        <dbReference type="ChEBI" id="CHEBI:61717"/>
        <label>2</label>
    </ligand>
    <ligandPart>
        <name>Fe</name>
        <dbReference type="ChEBI" id="CHEBI:18248"/>
    </ligandPart>
</feature>
<comment type="PTM">
    <text evidence="8">Binds 2 heme c groups covalently per subunit.</text>
</comment>
<dbReference type="PANTHER" id="PTHR33751:SF9">
    <property type="entry name" value="CYTOCHROME C4"/>
    <property type="match status" value="1"/>
</dbReference>
<keyword evidence="4 9" id="KW-0479">Metal-binding</keyword>
<feature type="binding site" description="axial binding residue" evidence="9">
    <location>
        <position position="174"/>
    </location>
    <ligand>
        <name>heme c</name>
        <dbReference type="ChEBI" id="CHEBI:61717"/>
        <label>2</label>
    </ligand>
    <ligandPart>
        <name>Fe</name>
        <dbReference type="ChEBI" id="CHEBI:18248"/>
    </ligandPart>
</feature>
<dbReference type="Proteomes" id="UP000199423">
    <property type="component" value="Unassembled WGS sequence"/>
</dbReference>